<dbReference type="InterPro" id="IPR029787">
    <property type="entry name" value="Nucleotide_cyclase"/>
</dbReference>
<dbReference type="OrthoDB" id="9813903at2"/>
<reference evidence="4 5" key="1">
    <citation type="submission" date="2019-03" db="EMBL/GenBank/DDBJ databases">
        <title>Genomic Encyclopedia of Type Strains, Phase IV (KMG-IV): sequencing the most valuable type-strain genomes for metagenomic binning, comparative biology and taxonomic classification.</title>
        <authorList>
            <person name="Goeker M."/>
        </authorList>
    </citation>
    <scope>NUCLEOTIDE SEQUENCE [LARGE SCALE GENOMIC DNA]</scope>
    <source>
        <strain evidence="4 5">DSM 19605</strain>
    </source>
</reference>
<gene>
    <name evidence="4" type="ORF">DFR43_104122</name>
</gene>
<feature type="domain" description="GGDEF" evidence="3">
    <location>
        <begin position="170"/>
        <end position="299"/>
    </location>
</feature>
<dbReference type="Pfam" id="PF00990">
    <property type="entry name" value="GGDEF"/>
    <property type="match status" value="1"/>
</dbReference>
<dbReference type="SMART" id="SM00267">
    <property type="entry name" value="GGDEF"/>
    <property type="match status" value="1"/>
</dbReference>
<evidence type="ECO:0000256" key="1">
    <source>
        <dbReference type="ARBA" id="ARBA00012528"/>
    </source>
</evidence>
<evidence type="ECO:0000313" key="4">
    <source>
        <dbReference type="EMBL" id="TDQ44031.1"/>
    </source>
</evidence>
<dbReference type="NCBIfam" id="TIGR00254">
    <property type="entry name" value="GGDEF"/>
    <property type="match status" value="1"/>
</dbReference>
<evidence type="ECO:0000259" key="3">
    <source>
        <dbReference type="PROSITE" id="PS50887"/>
    </source>
</evidence>
<dbReference type="EMBL" id="SNYL01000004">
    <property type="protein sequence ID" value="TDQ44031.1"/>
    <property type="molecule type" value="Genomic_DNA"/>
</dbReference>
<dbReference type="PROSITE" id="PS50887">
    <property type="entry name" value="GGDEF"/>
    <property type="match status" value="1"/>
</dbReference>
<dbReference type="InterPro" id="IPR000160">
    <property type="entry name" value="GGDEF_dom"/>
</dbReference>
<dbReference type="GO" id="GO:1902201">
    <property type="term" value="P:negative regulation of bacterial-type flagellum-dependent cell motility"/>
    <property type="evidence" value="ECO:0007669"/>
    <property type="project" value="TreeGrafter"/>
</dbReference>
<dbReference type="GO" id="GO:0052621">
    <property type="term" value="F:diguanylate cyclase activity"/>
    <property type="evidence" value="ECO:0007669"/>
    <property type="project" value="UniProtKB-EC"/>
</dbReference>
<protein>
    <recommendedName>
        <fullName evidence="1">diguanylate cyclase</fullName>
        <ecNumber evidence="1">2.7.7.65</ecNumber>
    </recommendedName>
</protein>
<dbReference type="SUPFAM" id="SSF55073">
    <property type="entry name" value="Nucleotide cyclase"/>
    <property type="match status" value="1"/>
</dbReference>
<dbReference type="CDD" id="cd01949">
    <property type="entry name" value="GGDEF"/>
    <property type="match status" value="1"/>
</dbReference>
<comment type="caution">
    <text evidence="4">The sequence shown here is derived from an EMBL/GenBank/DDBJ whole genome shotgun (WGS) entry which is preliminary data.</text>
</comment>
<name>A0A4R6UBQ5_9BURK</name>
<comment type="catalytic activity">
    <reaction evidence="2">
        <text>2 GTP = 3',3'-c-di-GMP + 2 diphosphate</text>
        <dbReference type="Rhea" id="RHEA:24898"/>
        <dbReference type="ChEBI" id="CHEBI:33019"/>
        <dbReference type="ChEBI" id="CHEBI:37565"/>
        <dbReference type="ChEBI" id="CHEBI:58805"/>
        <dbReference type="EC" id="2.7.7.65"/>
    </reaction>
</comment>
<dbReference type="InterPro" id="IPR050469">
    <property type="entry name" value="Diguanylate_Cyclase"/>
</dbReference>
<organism evidence="4 5">
    <name type="scientific">Tepidicella xavieri</name>
    <dbReference type="NCBI Taxonomy" id="360241"/>
    <lineage>
        <taxon>Bacteria</taxon>
        <taxon>Pseudomonadati</taxon>
        <taxon>Pseudomonadota</taxon>
        <taxon>Betaproteobacteria</taxon>
        <taxon>Burkholderiales</taxon>
        <taxon>Tepidicella</taxon>
    </lineage>
</organism>
<dbReference type="GO" id="GO:0005886">
    <property type="term" value="C:plasma membrane"/>
    <property type="evidence" value="ECO:0007669"/>
    <property type="project" value="TreeGrafter"/>
</dbReference>
<dbReference type="EC" id="2.7.7.65" evidence="1"/>
<proteinExistence type="predicted"/>
<evidence type="ECO:0000256" key="2">
    <source>
        <dbReference type="ARBA" id="ARBA00034247"/>
    </source>
</evidence>
<dbReference type="InterPro" id="IPR043128">
    <property type="entry name" value="Rev_trsase/Diguanyl_cyclase"/>
</dbReference>
<accession>A0A4R6UBQ5</accession>
<dbReference type="GO" id="GO:0043709">
    <property type="term" value="P:cell adhesion involved in single-species biofilm formation"/>
    <property type="evidence" value="ECO:0007669"/>
    <property type="project" value="TreeGrafter"/>
</dbReference>
<dbReference type="PANTHER" id="PTHR45138">
    <property type="entry name" value="REGULATORY COMPONENTS OF SENSORY TRANSDUCTION SYSTEM"/>
    <property type="match status" value="1"/>
</dbReference>
<dbReference type="Gene3D" id="3.30.70.270">
    <property type="match status" value="1"/>
</dbReference>
<keyword evidence="5" id="KW-1185">Reference proteome</keyword>
<dbReference type="RefSeq" id="WP_133596219.1">
    <property type="nucleotide sequence ID" value="NZ_SNYL01000004.1"/>
</dbReference>
<dbReference type="Proteomes" id="UP000295510">
    <property type="component" value="Unassembled WGS sequence"/>
</dbReference>
<dbReference type="PANTHER" id="PTHR45138:SF9">
    <property type="entry name" value="DIGUANYLATE CYCLASE DGCM-RELATED"/>
    <property type="match status" value="1"/>
</dbReference>
<evidence type="ECO:0000313" key="5">
    <source>
        <dbReference type="Proteomes" id="UP000295510"/>
    </source>
</evidence>
<sequence length="318" mass="35786">MFVAAPLPSNSSGQVETVALAWVSRLTSARDRRELAQLLLQGVRSWPGVERAELDEQVEVAADAVLPDPEGCQCWEMRSEYGEQSLLRVWAAADVPDTMDFIGHLVRAYQHVLRLIDGAERDPMTGLFNRKSFDETFWRLSTHCLQTTRPIVLDGQAVAQPERRHEVPPSGYWLGVLDVDHFKRVNDEHGHLIGDEVLILLARLMRQVFRRQDRFYRFGGEEFVVLLPSTDATVAESLFQRLRQAVEGHVFPQVGRITVSLGYTQIRPNDTPSAAFDRADRAVYLAKKSGRNRVVCHDTEPSLSAASVLHQSGGVELF</sequence>
<dbReference type="FunFam" id="3.30.70.270:FF:000001">
    <property type="entry name" value="Diguanylate cyclase domain protein"/>
    <property type="match status" value="1"/>
</dbReference>
<dbReference type="AlphaFoldDB" id="A0A4R6UBQ5"/>